<feature type="non-terminal residue" evidence="2">
    <location>
        <position position="81"/>
    </location>
</feature>
<keyword evidence="3" id="KW-1185">Reference proteome</keyword>
<feature type="compositionally biased region" description="Basic and acidic residues" evidence="1">
    <location>
        <begin position="1"/>
        <end position="16"/>
    </location>
</feature>
<proteinExistence type="predicted"/>
<feature type="region of interest" description="Disordered" evidence="1">
    <location>
        <begin position="1"/>
        <end position="81"/>
    </location>
</feature>
<name>A0ABU8TDP2_9PSEU</name>
<dbReference type="EMBL" id="JBBJUP010000028">
    <property type="protein sequence ID" value="MEJ8282069.1"/>
    <property type="molecule type" value="Genomic_DNA"/>
</dbReference>
<gene>
    <name evidence="2" type="ORF">WJX68_24275</name>
</gene>
<dbReference type="Proteomes" id="UP001364211">
    <property type="component" value="Unassembled WGS sequence"/>
</dbReference>
<evidence type="ECO:0000313" key="3">
    <source>
        <dbReference type="Proteomes" id="UP001364211"/>
    </source>
</evidence>
<evidence type="ECO:0000256" key="1">
    <source>
        <dbReference type="SAM" id="MobiDB-lite"/>
    </source>
</evidence>
<sequence length="81" mass="8426">MDTPRRRGAADSRGTEVLDSLVPRRLRRRYADDLPGDAPDERPGDRAPADPPSAGPAALGEPPGAEPPTGRPGAGPADHEP</sequence>
<evidence type="ECO:0000313" key="2">
    <source>
        <dbReference type="EMBL" id="MEJ8282069.1"/>
    </source>
</evidence>
<comment type="caution">
    <text evidence="2">The sequence shown here is derived from an EMBL/GenBank/DDBJ whole genome shotgun (WGS) entry which is preliminary data.</text>
</comment>
<protein>
    <submittedName>
        <fullName evidence="2">Uncharacterized protein</fullName>
    </submittedName>
</protein>
<organism evidence="2 3">
    <name type="scientific">Pseudonocardia spirodelae</name>
    <dbReference type="NCBI Taxonomy" id="3133431"/>
    <lineage>
        <taxon>Bacteria</taxon>
        <taxon>Bacillati</taxon>
        <taxon>Actinomycetota</taxon>
        <taxon>Actinomycetes</taxon>
        <taxon>Pseudonocardiales</taxon>
        <taxon>Pseudonocardiaceae</taxon>
        <taxon>Pseudonocardia</taxon>
    </lineage>
</organism>
<feature type="compositionally biased region" description="Basic and acidic residues" evidence="1">
    <location>
        <begin position="39"/>
        <end position="48"/>
    </location>
</feature>
<accession>A0ABU8TDP2</accession>
<reference evidence="2 3" key="1">
    <citation type="submission" date="2024-03" db="EMBL/GenBank/DDBJ databases">
        <title>Draft genome sequence of Pseudonocardia sp. DW16-2.</title>
        <authorList>
            <person name="Duangmal K."/>
        </authorList>
    </citation>
    <scope>NUCLEOTIDE SEQUENCE [LARGE SCALE GENOMIC DNA]</scope>
    <source>
        <strain evidence="2 3">DW16-2</strain>
    </source>
</reference>